<dbReference type="AlphaFoldDB" id="A0A8I6RCD3"/>
<dbReference type="GeneID" id="106661559"/>
<evidence type="ECO:0000256" key="5">
    <source>
        <dbReference type="ARBA" id="ARBA00022801"/>
    </source>
</evidence>
<comment type="catalytic activity">
    <reaction evidence="13">
        <text>S-benzyl-L-cysteinylglycine + H2O = S-benzyl-L-cysteine + glycine</text>
        <dbReference type="Rhea" id="RHEA:62568"/>
        <dbReference type="ChEBI" id="CHEBI:15377"/>
        <dbReference type="ChEBI" id="CHEBI:57305"/>
        <dbReference type="ChEBI" id="CHEBI:145802"/>
        <dbReference type="ChEBI" id="CHEBI:145803"/>
    </reaction>
    <physiologicalReaction direction="left-to-right" evidence="13">
        <dbReference type="Rhea" id="RHEA:62569"/>
    </physiologicalReaction>
</comment>
<organism evidence="17 18">
    <name type="scientific">Cimex lectularius</name>
    <name type="common">Bed bug</name>
    <name type="synonym">Acanthia lectularia</name>
    <dbReference type="NCBI Taxonomy" id="79782"/>
    <lineage>
        <taxon>Eukaryota</taxon>
        <taxon>Metazoa</taxon>
        <taxon>Ecdysozoa</taxon>
        <taxon>Arthropoda</taxon>
        <taxon>Hexapoda</taxon>
        <taxon>Insecta</taxon>
        <taxon>Pterygota</taxon>
        <taxon>Neoptera</taxon>
        <taxon>Paraneoptera</taxon>
        <taxon>Hemiptera</taxon>
        <taxon>Heteroptera</taxon>
        <taxon>Panheteroptera</taxon>
        <taxon>Cimicomorpha</taxon>
        <taxon>Cimicidae</taxon>
        <taxon>Cimex</taxon>
    </lineage>
</organism>
<dbReference type="OrthoDB" id="412814at2759"/>
<protein>
    <recommendedName>
        <fullName evidence="2">Cytosol aminopeptidase</fullName>
        <ecNumber evidence="7">3.4.13.23</ecNumber>
    </recommendedName>
    <alternativeName>
        <fullName evidence="10">Cysteinylglycine-S-conjugate dipeptidase</fullName>
    </alternativeName>
    <alternativeName>
        <fullName evidence="11">Leucine aminopeptidase 3</fullName>
    </alternativeName>
    <alternativeName>
        <fullName evidence="9">Proline aminopeptidase</fullName>
    </alternativeName>
    <alternativeName>
        <fullName evidence="8">Prolyl aminopeptidase</fullName>
    </alternativeName>
</protein>
<dbReference type="PRINTS" id="PR00481">
    <property type="entry name" value="LAMNOPPTDASE"/>
</dbReference>
<dbReference type="Pfam" id="PF00883">
    <property type="entry name" value="Peptidase_M17"/>
    <property type="match status" value="1"/>
</dbReference>
<feature type="domain" description="Peptidase M17 leucyl aminopeptidase N-terminal" evidence="16">
    <location>
        <begin position="75"/>
        <end position="190"/>
    </location>
</feature>
<evidence type="ECO:0000256" key="14">
    <source>
        <dbReference type="ARBA" id="ARBA00049107"/>
    </source>
</evidence>
<comment type="catalytic activity">
    <reaction evidence="14">
        <text>L-cysteinylglycine + H2O = L-cysteine + glycine</text>
        <dbReference type="Rhea" id="RHEA:28783"/>
        <dbReference type="ChEBI" id="CHEBI:15377"/>
        <dbReference type="ChEBI" id="CHEBI:35235"/>
        <dbReference type="ChEBI" id="CHEBI:57305"/>
        <dbReference type="ChEBI" id="CHEBI:61694"/>
    </reaction>
    <physiologicalReaction direction="left-to-right" evidence="14">
        <dbReference type="Rhea" id="RHEA:28784"/>
    </physiologicalReaction>
</comment>
<dbReference type="Pfam" id="PF02789">
    <property type="entry name" value="Peptidase_M17_N"/>
    <property type="match status" value="1"/>
</dbReference>
<dbReference type="InterPro" id="IPR000819">
    <property type="entry name" value="Peptidase_M17_C"/>
</dbReference>
<dbReference type="EnsemblMetazoa" id="XM_014385054.2">
    <property type="protein sequence ID" value="XP_014240540.1"/>
    <property type="gene ID" value="LOC106661559"/>
</dbReference>
<dbReference type="EC" id="3.4.13.23" evidence="7"/>
<evidence type="ECO:0000256" key="7">
    <source>
        <dbReference type="ARBA" id="ARBA00023625"/>
    </source>
</evidence>
<dbReference type="InterPro" id="IPR043472">
    <property type="entry name" value="Macro_dom-like"/>
</dbReference>
<dbReference type="SUPFAM" id="SSF52949">
    <property type="entry name" value="Macro domain-like"/>
    <property type="match status" value="1"/>
</dbReference>
<dbReference type="Gene3D" id="3.40.220.10">
    <property type="entry name" value="Leucine Aminopeptidase, subunit E, domain 1"/>
    <property type="match status" value="1"/>
</dbReference>
<evidence type="ECO:0000313" key="18">
    <source>
        <dbReference type="Proteomes" id="UP000494040"/>
    </source>
</evidence>
<evidence type="ECO:0000256" key="8">
    <source>
        <dbReference type="ARBA" id="ARBA00029605"/>
    </source>
</evidence>
<dbReference type="RefSeq" id="XP_014240540.1">
    <property type="nucleotide sequence ID" value="XM_014385054.2"/>
</dbReference>
<keyword evidence="4" id="KW-0645">Protease</keyword>
<keyword evidence="3" id="KW-0031">Aminopeptidase</keyword>
<keyword evidence="18" id="KW-1185">Reference proteome</keyword>
<dbReference type="GO" id="GO:0005737">
    <property type="term" value="C:cytoplasm"/>
    <property type="evidence" value="ECO:0007669"/>
    <property type="project" value="InterPro"/>
</dbReference>
<evidence type="ECO:0000256" key="6">
    <source>
        <dbReference type="ARBA" id="ARBA00023511"/>
    </source>
</evidence>
<evidence type="ECO:0000256" key="2">
    <source>
        <dbReference type="ARBA" id="ARBA00014190"/>
    </source>
</evidence>
<comment type="function">
    <text evidence="12">Cytosolic metallopeptidase that catalyzes the removal of unsubstituted N-terminal hydrophobic amino acids from various peptides. The presence of Zn(2+) ions is essential for the peptidase activity, and the association with other cofactors can modulate the substrate spectificity of the enzyme. For instance, in the presence of Mn(2+), it displays a specific Cys-Gly hydrolyzing activity of Cys-Gly-S-conjugates. Involved in the metabolism of glutathione and in the degradation of glutathione S-conjugates, which may play a role in the control of the cell redox status.</text>
</comment>
<dbReference type="GO" id="GO:0030145">
    <property type="term" value="F:manganese ion binding"/>
    <property type="evidence" value="ECO:0007669"/>
    <property type="project" value="InterPro"/>
</dbReference>
<evidence type="ECO:0000256" key="9">
    <source>
        <dbReference type="ARBA" id="ARBA00030930"/>
    </source>
</evidence>
<comment type="catalytic activity">
    <reaction evidence="6">
        <text>an S-substituted L-cysteinylglycine + H2O = an S-substituted L-cysteine + glycine</text>
        <dbReference type="Rhea" id="RHEA:60444"/>
        <dbReference type="ChEBI" id="CHEBI:15377"/>
        <dbReference type="ChEBI" id="CHEBI:57305"/>
        <dbReference type="ChEBI" id="CHEBI:58717"/>
        <dbReference type="ChEBI" id="CHEBI:143103"/>
        <dbReference type="EC" id="3.4.13.23"/>
    </reaction>
    <physiologicalReaction direction="left-to-right" evidence="6">
        <dbReference type="Rhea" id="RHEA:60445"/>
    </physiologicalReaction>
</comment>
<accession>A0A8I6RCD3</accession>
<evidence type="ECO:0000256" key="11">
    <source>
        <dbReference type="ARBA" id="ARBA00031564"/>
    </source>
</evidence>
<evidence type="ECO:0000256" key="10">
    <source>
        <dbReference type="ARBA" id="ARBA00030997"/>
    </source>
</evidence>
<evidence type="ECO:0000259" key="16">
    <source>
        <dbReference type="Pfam" id="PF02789"/>
    </source>
</evidence>
<dbReference type="Gene3D" id="3.40.630.10">
    <property type="entry name" value="Zn peptidases"/>
    <property type="match status" value="1"/>
</dbReference>
<dbReference type="InterPro" id="IPR011356">
    <property type="entry name" value="Leucine_aapep/pepB"/>
</dbReference>
<feature type="domain" description="Cytosol aminopeptidase" evidence="15">
    <location>
        <begin position="221"/>
        <end position="529"/>
    </location>
</feature>
<dbReference type="GO" id="GO:0070006">
    <property type="term" value="F:metalloaminopeptidase activity"/>
    <property type="evidence" value="ECO:0007669"/>
    <property type="project" value="InterPro"/>
</dbReference>
<evidence type="ECO:0000256" key="3">
    <source>
        <dbReference type="ARBA" id="ARBA00022438"/>
    </source>
</evidence>
<evidence type="ECO:0000256" key="12">
    <source>
        <dbReference type="ARBA" id="ARBA00045966"/>
    </source>
</evidence>
<comment type="similarity">
    <text evidence="1">Belongs to the peptidase M17 family.</text>
</comment>
<dbReference type="OMA" id="DHEIADT"/>
<reference evidence="17" key="1">
    <citation type="submission" date="2022-01" db="UniProtKB">
        <authorList>
            <consortium name="EnsemblMetazoa"/>
        </authorList>
    </citation>
    <scope>IDENTIFICATION</scope>
</reference>
<dbReference type="PANTHER" id="PTHR11963:SF25">
    <property type="entry name" value="CYTOSOL AMINOPEPTIDASE"/>
    <property type="match status" value="1"/>
</dbReference>
<name>A0A8I6RCD3_CIMLE</name>
<sequence>MKLWPFFNFIFLVYIYNFKMNIYQKIIKKYFVREFSVSSVQSARFRPNCMDQDEMSGLLLGIHHFPQKEGVGFKTKTSEAYDKLHGGKLDELVRKAGPIPRLGETRVFYDLDPQFNVVVVVGLGEECVGYNEREQMDEWKESIRIAAGSGVRKLQELHARTVHIESFGHAESSAEGAAMGMWVYQEHKSPEQQIFIPRLELFDDCDYTSWQIGLQKAAAQNLSRQLSETASNLLTPIGFAQMAVDVLAKANVNVEVKVHNWSKAMHMEGFLSAAKGSCEPPVFLEASYYGCDHDTAPIILIGKGVTFDSGGLCLKNRQEMKYSRSNMSGAGTVVAVCRAASALQLPINVRALIPLFENMPGSCAYKPGDVIRSRNGKTIIVNDTDFDGRISLTDAITYSSTYNPKFIVDVGMLCRETGEIMGQGATVVFTNNDLLYEQMRIAGVHTGDRIWRLPLWEYYHLMISDHEIADTGDLYRACGATGSCAAFLHEFVPSVDWIHLDTFGVNRTDGKTWSYLRKGMTGRPTRTIVEFLASLACQEDENEKMKAASCA</sequence>
<keyword evidence="5" id="KW-0378">Hydrolase</keyword>
<evidence type="ECO:0000256" key="4">
    <source>
        <dbReference type="ARBA" id="ARBA00022670"/>
    </source>
</evidence>
<proteinExistence type="inferred from homology"/>
<evidence type="ECO:0000313" key="17">
    <source>
        <dbReference type="EnsemblMetazoa" id="XP_014240540.1"/>
    </source>
</evidence>
<dbReference type="PANTHER" id="PTHR11963">
    <property type="entry name" value="LEUCINE AMINOPEPTIDASE-RELATED"/>
    <property type="match status" value="1"/>
</dbReference>
<dbReference type="Proteomes" id="UP000494040">
    <property type="component" value="Unassembled WGS sequence"/>
</dbReference>
<dbReference type="KEGG" id="clec:106661559"/>
<evidence type="ECO:0000256" key="13">
    <source>
        <dbReference type="ARBA" id="ARBA00047881"/>
    </source>
</evidence>
<dbReference type="GO" id="GO:0006508">
    <property type="term" value="P:proteolysis"/>
    <property type="evidence" value="ECO:0007669"/>
    <property type="project" value="UniProtKB-KW"/>
</dbReference>
<dbReference type="CDD" id="cd00433">
    <property type="entry name" value="Peptidase_M17"/>
    <property type="match status" value="1"/>
</dbReference>
<evidence type="ECO:0000256" key="1">
    <source>
        <dbReference type="ARBA" id="ARBA00009528"/>
    </source>
</evidence>
<dbReference type="InterPro" id="IPR008283">
    <property type="entry name" value="Peptidase_M17_N"/>
</dbReference>
<evidence type="ECO:0000259" key="15">
    <source>
        <dbReference type="Pfam" id="PF00883"/>
    </source>
</evidence>
<dbReference type="SUPFAM" id="SSF53187">
    <property type="entry name" value="Zn-dependent exopeptidases"/>
    <property type="match status" value="1"/>
</dbReference>